<protein>
    <submittedName>
        <fullName evidence="2">Lipoprotein</fullName>
    </submittedName>
</protein>
<organism evidence="2 3">
    <name type="scientific">Mycolicibacterium neworleansense</name>
    <dbReference type="NCBI Taxonomy" id="146018"/>
    <lineage>
        <taxon>Bacteria</taxon>
        <taxon>Bacillati</taxon>
        <taxon>Actinomycetota</taxon>
        <taxon>Actinomycetes</taxon>
        <taxon>Mycobacteriales</taxon>
        <taxon>Mycobacteriaceae</taxon>
        <taxon>Mycolicibacterium</taxon>
    </lineage>
</organism>
<reference evidence="3" key="1">
    <citation type="submission" date="2015-07" db="EMBL/GenBank/DDBJ databases">
        <authorList>
            <person name="Urmite Genomes"/>
        </authorList>
    </citation>
    <scope>NUCLEOTIDE SEQUENCE [LARGE SCALE GENOMIC DNA]</scope>
    <source>
        <strain evidence="3">type strain: ATCC 49404</strain>
    </source>
</reference>
<feature type="signal peptide" evidence="1">
    <location>
        <begin position="1"/>
        <end position="41"/>
    </location>
</feature>
<proteinExistence type="predicted"/>
<name>A0A0H5RL80_9MYCO</name>
<feature type="chain" id="PRO_5005223286" evidence="1">
    <location>
        <begin position="42"/>
        <end position="189"/>
    </location>
</feature>
<accession>A0A0H5RL80</accession>
<dbReference type="EMBL" id="CWKH01000001">
    <property type="protein sequence ID" value="CRZ14247.1"/>
    <property type="molecule type" value="Genomic_DNA"/>
</dbReference>
<evidence type="ECO:0000256" key="1">
    <source>
        <dbReference type="SAM" id="SignalP"/>
    </source>
</evidence>
<sequence precursor="true">MCSTTLPYPVRWVFMKPMKAVIFAAALAVSAGGAFSGIASADPETPAPIPAPGPPPGPVAAAPAAPAAAAATIDHDGLFMVGTDIQPGNYASAGPVEGGTCYWKRMADLHGGDIIDNAFTKKPQVITIEATDKAFKTSGCQPWQLTDAVPDTPASGPIPALVGQAKLRAWMDSLNNNARNYDGSSVPMP</sequence>
<dbReference type="STRING" id="146018.BN2156_01095"/>
<keyword evidence="2" id="KW-0449">Lipoprotein</keyword>
<gene>
    <name evidence="2" type="ORF">BN2156_01095</name>
</gene>
<dbReference type="Proteomes" id="UP000199147">
    <property type="component" value="Unassembled WGS sequence"/>
</dbReference>
<keyword evidence="1" id="KW-0732">Signal</keyword>
<evidence type="ECO:0000313" key="2">
    <source>
        <dbReference type="EMBL" id="CRZ14247.1"/>
    </source>
</evidence>
<dbReference type="AlphaFoldDB" id="A0A0H5RL80"/>
<keyword evidence="3" id="KW-1185">Reference proteome</keyword>
<evidence type="ECO:0000313" key="3">
    <source>
        <dbReference type="Proteomes" id="UP000199147"/>
    </source>
</evidence>